<feature type="domain" description="Tyrosine-protein kinase G-rich" evidence="20">
    <location>
        <begin position="411"/>
        <end position="481"/>
    </location>
</feature>
<comment type="similarity">
    <text evidence="2">Belongs to the CpsD/CapB family.</text>
</comment>
<evidence type="ECO:0000256" key="5">
    <source>
        <dbReference type="ARBA" id="ARBA00022475"/>
    </source>
</evidence>
<dbReference type="GO" id="GO:0005886">
    <property type="term" value="C:plasma membrane"/>
    <property type="evidence" value="ECO:0007669"/>
    <property type="project" value="UniProtKB-SubCell"/>
</dbReference>
<evidence type="ECO:0000256" key="3">
    <source>
        <dbReference type="ARBA" id="ARBA00008883"/>
    </source>
</evidence>
<reference evidence="21" key="1">
    <citation type="journal article" date="2023" name="Int. J. Mol. Sci.">
        <title>Metagenomics Revealed a New Genus 'Candidatus Thiocaldithrix dubininis' gen. nov., sp. nov. and a New Species 'Candidatus Thiothrix putei' sp. nov. in the Family Thiotrichaceae, Some Members of Which Have Traits of Both Na+- and H+-Motive Energetics.</title>
        <authorList>
            <person name="Ravin N.V."/>
            <person name="Muntyan M.S."/>
            <person name="Smolyakov D.D."/>
            <person name="Rudenko T.S."/>
            <person name="Beletsky A.V."/>
            <person name="Mardanov A.V."/>
            <person name="Grabovich M.Y."/>
        </authorList>
    </citation>
    <scope>NUCLEOTIDE SEQUENCE</scope>
    <source>
        <strain evidence="21">GKL-01</strain>
    </source>
</reference>
<evidence type="ECO:0000256" key="11">
    <source>
        <dbReference type="ARBA" id="ARBA00022840"/>
    </source>
</evidence>
<feature type="transmembrane region" description="Helical" evidence="17">
    <location>
        <begin position="50"/>
        <end position="69"/>
    </location>
</feature>
<feature type="domain" description="Polysaccharide chain length determinant N-terminal" evidence="18">
    <location>
        <begin position="34"/>
        <end position="127"/>
    </location>
</feature>
<protein>
    <recommendedName>
        <fullName evidence="4">non-specific protein-tyrosine kinase</fullName>
        <ecNumber evidence="4">2.7.10.2</ecNumber>
    </recommendedName>
</protein>
<keyword evidence="7 21" id="KW-0808">Transferase</keyword>
<dbReference type="PANTHER" id="PTHR32309">
    <property type="entry name" value="TYROSINE-PROTEIN KINASE"/>
    <property type="match status" value="1"/>
</dbReference>
<dbReference type="Gene3D" id="3.40.50.300">
    <property type="entry name" value="P-loop containing nucleotide triphosphate hydrolases"/>
    <property type="match status" value="1"/>
</dbReference>
<evidence type="ECO:0000256" key="16">
    <source>
        <dbReference type="SAM" id="Coils"/>
    </source>
</evidence>
<dbReference type="GO" id="GO:0004715">
    <property type="term" value="F:non-membrane spanning protein tyrosine kinase activity"/>
    <property type="evidence" value="ECO:0007669"/>
    <property type="project" value="UniProtKB-EC"/>
</dbReference>
<keyword evidence="13 17" id="KW-0472">Membrane</keyword>
<dbReference type="EC" id="2.7.10.2" evidence="4"/>
<evidence type="ECO:0000256" key="14">
    <source>
        <dbReference type="ARBA" id="ARBA00023137"/>
    </source>
</evidence>
<keyword evidence="12 17" id="KW-1133">Transmembrane helix</keyword>
<dbReference type="EMBL" id="CP124755">
    <property type="protein sequence ID" value="WGZ91690.1"/>
    <property type="molecule type" value="Genomic_DNA"/>
</dbReference>
<evidence type="ECO:0000259" key="18">
    <source>
        <dbReference type="Pfam" id="PF02706"/>
    </source>
</evidence>
<dbReference type="SUPFAM" id="SSF52540">
    <property type="entry name" value="P-loop containing nucleoside triphosphate hydrolases"/>
    <property type="match status" value="1"/>
</dbReference>
<sequence>MNESLVDPKQSGKFLKPTDEIVLANFDEDQSQDDEIDLRHLLSVLNHYKWWILIVFAIALMSSLIFTALQTPLYQAQLTLEIDDDKPMSFSLGGGLLDAAGNNKDFYQTQFEILKSRTLADKVIADLNLSNTEALKQQAASSGRLNAILVAIRSWFGIQNDNVNPPSQTLPFADTILKNFSVTPVKNSAIVTLTYVDKDPKQAQAIVNAYAKNYIDINLERRKNSSAASDSFLKRELADAKSKVEVSEQKLIGFAKRESIVQLSADNKNADSLESQTVISLNIALAEAEKDRIAANARLEQAQHMSASKLLEDPTIQQLKNQLAKLQGDYQEKLQIYKPEYPLMLQLQSQIDELNLQIRTTSGSVSHTVAKALKAEADAAKQRESELRNKLAKQQSNLLAYRDKSIDYNLLQREVETNRKIYEALLERSKEFEITSGLGKNNVSIVDPALLPNKPFKPNPPLNLALGGVLGLFLGILTAFLFEFVNDKIRSSDELEKLTNLPILGSIPRMRGNGLEADIKRAMISHIDPTSAVAEAFRSMTTMLMFATRTGLPHTLSITSALPAEAKSSICVNLATALGMLGKRVLLIDADLRKPTGHQRLKLDNSVGLSSYLTYQVELEEAIQATSLKNVQMLTAGPISPNPVELLASERLDTLLGLAPEAFDVIIFDSPPTIGLSDAFILSNRVNATILVAAYGQARKRILLDTLKRLRRANANLIGVIFTKVKGKDGHGYGYGYGYGYYAHERKPKTLKDLANI</sequence>
<evidence type="ECO:0000256" key="15">
    <source>
        <dbReference type="ARBA" id="ARBA00051245"/>
    </source>
</evidence>
<evidence type="ECO:0000313" key="21">
    <source>
        <dbReference type="EMBL" id="WGZ91690.1"/>
    </source>
</evidence>
<dbReference type="InterPro" id="IPR025669">
    <property type="entry name" value="AAA_dom"/>
</dbReference>
<organism evidence="21">
    <name type="scientific">Candidatus Thiocaldithrix dubininis</name>
    <dbReference type="NCBI Taxonomy" id="3080823"/>
    <lineage>
        <taxon>Bacteria</taxon>
        <taxon>Pseudomonadati</taxon>
        <taxon>Pseudomonadota</taxon>
        <taxon>Gammaproteobacteria</taxon>
        <taxon>Thiotrichales</taxon>
        <taxon>Thiotrichaceae</taxon>
        <taxon>Candidatus Thiocaldithrix</taxon>
    </lineage>
</organism>
<evidence type="ECO:0000256" key="13">
    <source>
        <dbReference type="ARBA" id="ARBA00023136"/>
    </source>
</evidence>
<evidence type="ECO:0000256" key="12">
    <source>
        <dbReference type="ARBA" id="ARBA00022989"/>
    </source>
</evidence>
<evidence type="ECO:0000256" key="2">
    <source>
        <dbReference type="ARBA" id="ARBA00007316"/>
    </source>
</evidence>
<evidence type="ECO:0000256" key="9">
    <source>
        <dbReference type="ARBA" id="ARBA00022741"/>
    </source>
</evidence>
<evidence type="ECO:0000256" key="6">
    <source>
        <dbReference type="ARBA" id="ARBA00022519"/>
    </source>
</evidence>
<keyword evidence="8 17" id="KW-0812">Transmembrane</keyword>
<evidence type="ECO:0000259" key="20">
    <source>
        <dbReference type="Pfam" id="PF13807"/>
    </source>
</evidence>
<dbReference type="KEGG" id="tdu:QJT80_04255"/>
<dbReference type="InterPro" id="IPR050445">
    <property type="entry name" value="Bact_polysacc_biosynth/exp"/>
</dbReference>
<comment type="similarity">
    <text evidence="3">Belongs to the etk/wzc family.</text>
</comment>
<dbReference type="Pfam" id="PF13807">
    <property type="entry name" value="GNVR"/>
    <property type="match status" value="1"/>
</dbReference>
<reference evidence="21" key="2">
    <citation type="submission" date="2023-04" db="EMBL/GenBank/DDBJ databases">
        <authorList>
            <person name="Beletskiy A.V."/>
            <person name="Mardanov A.V."/>
            <person name="Ravin N.V."/>
        </authorList>
    </citation>
    <scope>NUCLEOTIDE SEQUENCE</scope>
    <source>
        <strain evidence="21">GKL-01</strain>
    </source>
</reference>
<dbReference type="Pfam" id="PF02706">
    <property type="entry name" value="Wzz"/>
    <property type="match status" value="1"/>
</dbReference>
<keyword evidence="5" id="KW-1003">Cell membrane</keyword>
<keyword evidence="14" id="KW-0829">Tyrosine-protein kinase</keyword>
<evidence type="ECO:0000259" key="19">
    <source>
        <dbReference type="Pfam" id="PF13614"/>
    </source>
</evidence>
<evidence type="ECO:0000256" key="10">
    <source>
        <dbReference type="ARBA" id="ARBA00022777"/>
    </source>
</evidence>
<gene>
    <name evidence="21" type="ORF">QJT80_04255</name>
</gene>
<proteinExistence type="inferred from homology"/>
<keyword evidence="16" id="KW-0175">Coiled coil</keyword>
<keyword evidence="9" id="KW-0547">Nucleotide-binding</keyword>
<name>A0AA95H973_9GAMM</name>
<dbReference type="NCBIfam" id="TIGR01007">
    <property type="entry name" value="eps_fam"/>
    <property type="match status" value="1"/>
</dbReference>
<keyword evidence="6" id="KW-0997">Cell inner membrane</keyword>
<evidence type="ECO:0000256" key="8">
    <source>
        <dbReference type="ARBA" id="ARBA00022692"/>
    </source>
</evidence>
<dbReference type="InterPro" id="IPR027417">
    <property type="entry name" value="P-loop_NTPase"/>
</dbReference>
<feature type="coiled-coil region" evidence="16">
    <location>
        <begin position="285"/>
        <end position="336"/>
    </location>
</feature>
<dbReference type="PANTHER" id="PTHR32309:SF13">
    <property type="entry name" value="FERRIC ENTEROBACTIN TRANSPORT PROTEIN FEPE"/>
    <property type="match status" value="1"/>
</dbReference>
<dbReference type="InterPro" id="IPR003856">
    <property type="entry name" value="LPS_length_determ_N"/>
</dbReference>
<dbReference type="GO" id="GO:0042802">
    <property type="term" value="F:identical protein binding"/>
    <property type="evidence" value="ECO:0007669"/>
    <property type="project" value="UniProtKB-ARBA"/>
</dbReference>
<dbReference type="GO" id="GO:0005524">
    <property type="term" value="F:ATP binding"/>
    <property type="evidence" value="ECO:0007669"/>
    <property type="project" value="UniProtKB-KW"/>
</dbReference>
<dbReference type="AlphaFoldDB" id="A0AA95H973"/>
<comment type="subcellular location">
    <subcellularLocation>
        <location evidence="1">Cell inner membrane</location>
        <topology evidence="1">Multi-pass membrane protein</topology>
    </subcellularLocation>
</comment>
<feature type="domain" description="AAA" evidence="19">
    <location>
        <begin position="566"/>
        <end position="713"/>
    </location>
</feature>
<evidence type="ECO:0000256" key="17">
    <source>
        <dbReference type="SAM" id="Phobius"/>
    </source>
</evidence>
<evidence type="ECO:0000256" key="7">
    <source>
        <dbReference type="ARBA" id="ARBA00022679"/>
    </source>
</evidence>
<evidence type="ECO:0000256" key="4">
    <source>
        <dbReference type="ARBA" id="ARBA00011903"/>
    </source>
</evidence>
<comment type="catalytic activity">
    <reaction evidence="15">
        <text>L-tyrosyl-[protein] + ATP = O-phospho-L-tyrosyl-[protein] + ADP + H(+)</text>
        <dbReference type="Rhea" id="RHEA:10596"/>
        <dbReference type="Rhea" id="RHEA-COMP:10136"/>
        <dbReference type="Rhea" id="RHEA-COMP:20101"/>
        <dbReference type="ChEBI" id="CHEBI:15378"/>
        <dbReference type="ChEBI" id="CHEBI:30616"/>
        <dbReference type="ChEBI" id="CHEBI:46858"/>
        <dbReference type="ChEBI" id="CHEBI:61978"/>
        <dbReference type="ChEBI" id="CHEBI:456216"/>
        <dbReference type="EC" id="2.7.10.2"/>
    </reaction>
</comment>
<feature type="coiled-coil region" evidence="16">
    <location>
        <begin position="370"/>
        <end position="404"/>
    </location>
</feature>
<feature type="transmembrane region" description="Helical" evidence="17">
    <location>
        <begin position="462"/>
        <end position="482"/>
    </location>
</feature>
<dbReference type="FunFam" id="3.40.50.300:FF:000527">
    <property type="entry name" value="Tyrosine-protein kinase etk"/>
    <property type="match status" value="1"/>
</dbReference>
<dbReference type="CDD" id="cd05387">
    <property type="entry name" value="BY-kinase"/>
    <property type="match status" value="1"/>
</dbReference>
<evidence type="ECO:0000256" key="1">
    <source>
        <dbReference type="ARBA" id="ARBA00004429"/>
    </source>
</evidence>
<keyword evidence="10" id="KW-0418">Kinase</keyword>
<keyword evidence="11" id="KW-0067">ATP-binding</keyword>
<accession>A0AA95H973</accession>
<dbReference type="InterPro" id="IPR005702">
    <property type="entry name" value="Wzc-like_C"/>
</dbReference>
<dbReference type="Pfam" id="PF13614">
    <property type="entry name" value="AAA_31"/>
    <property type="match status" value="1"/>
</dbReference>
<dbReference type="InterPro" id="IPR032807">
    <property type="entry name" value="GNVR"/>
</dbReference>
<dbReference type="Proteomes" id="UP001300672">
    <property type="component" value="Chromosome"/>
</dbReference>